<dbReference type="Proteomes" id="UP000735302">
    <property type="component" value="Unassembled WGS sequence"/>
</dbReference>
<feature type="compositionally biased region" description="Basic residues" evidence="1">
    <location>
        <begin position="1"/>
        <end position="22"/>
    </location>
</feature>
<protein>
    <submittedName>
        <fullName evidence="2">Uncharacterized protein</fullName>
    </submittedName>
</protein>
<accession>A0AAV3Y4I1</accession>
<evidence type="ECO:0000313" key="3">
    <source>
        <dbReference type="Proteomes" id="UP000735302"/>
    </source>
</evidence>
<proteinExistence type="predicted"/>
<dbReference type="AlphaFoldDB" id="A0AAV3Y4I1"/>
<sequence length="143" mass="15697">MFVDKKHKSRLSRKRKFHGNRFTKRDSGSQCLVLDLDLGLQSETNPTEGLGVEGSGSMGSSDVDLAKCKQSATPTLTRSEIKTQSLPSDLESDENDSSSDSNLDLRVDAEDIEGNRIVDVGLLNRSISSMLFCKFCHGIVKMV</sequence>
<feature type="region of interest" description="Disordered" evidence="1">
    <location>
        <begin position="1"/>
        <end position="26"/>
    </location>
</feature>
<evidence type="ECO:0000256" key="1">
    <source>
        <dbReference type="SAM" id="MobiDB-lite"/>
    </source>
</evidence>
<comment type="caution">
    <text evidence="2">The sequence shown here is derived from an EMBL/GenBank/DDBJ whole genome shotgun (WGS) entry which is preliminary data.</text>
</comment>
<reference evidence="2 3" key="1">
    <citation type="journal article" date="2021" name="Elife">
        <title>Chloroplast acquisition without the gene transfer in kleptoplastic sea slugs, Plakobranchus ocellatus.</title>
        <authorList>
            <person name="Maeda T."/>
            <person name="Takahashi S."/>
            <person name="Yoshida T."/>
            <person name="Shimamura S."/>
            <person name="Takaki Y."/>
            <person name="Nagai Y."/>
            <person name="Toyoda A."/>
            <person name="Suzuki Y."/>
            <person name="Arimoto A."/>
            <person name="Ishii H."/>
            <person name="Satoh N."/>
            <person name="Nishiyama T."/>
            <person name="Hasebe M."/>
            <person name="Maruyama T."/>
            <person name="Minagawa J."/>
            <person name="Obokata J."/>
            <person name="Shigenobu S."/>
        </authorList>
    </citation>
    <scope>NUCLEOTIDE SEQUENCE [LARGE SCALE GENOMIC DNA]</scope>
</reference>
<feature type="region of interest" description="Disordered" evidence="1">
    <location>
        <begin position="42"/>
        <end position="106"/>
    </location>
</feature>
<gene>
    <name evidence="2" type="ORF">PoB_000379800</name>
</gene>
<name>A0AAV3Y4I1_9GAST</name>
<keyword evidence="3" id="KW-1185">Reference proteome</keyword>
<dbReference type="EMBL" id="BLXT01000468">
    <property type="protein sequence ID" value="GFN77292.1"/>
    <property type="molecule type" value="Genomic_DNA"/>
</dbReference>
<evidence type="ECO:0000313" key="2">
    <source>
        <dbReference type="EMBL" id="GFN77292.1"/>
    </source>
</evidence>
<organism evidence="2 3">
    <name type="scientific">Plakobranchus ocellatus</name>
    <dbReference type="NCBI Taxonomy" id="259542"/>
    <lineage>
        <taxon>Eukaryota</taxon>
        <taxon>Metazoa</taxon>
        <taxon>Spiralia</taxon>
        <taxon>Lophotrochozoa</taxon>
        <taxon>Mollusca</taxon>
        <taxon>Gastropoda</taxon>
        <taxon>Heterobranchia</taxon>
        <taxon>Euthyneura</taxon>
        <taxon>Panpulmonata</taxon>
        <taxon>Sacoglossa</taxon>
        <taxon>Placobranchoidea</taxon>
        <taxon>Plakobranchidae</taxon>
        <taxon>Plakobranchus</taxon>
    </lineage>
</organism>
<feature type="compositionally biased region" description="Polar residues" evidence="1">
    <location>
        <begin position="70"/>
        <end position="84"/>
    </location>
</feature>